<reference evidence="1 2" key="1">
    <citation type="journal article" date="2019" name="ACS Chem. Biol.">
        <title>Identification and Mobilization of a Cryptic Antibiotic Biosynthesis Gene Locus from a Human-Pathogenic Nocardia Isolate.</title>
        <authorList>
            <person name="Herisse M."/>
            <person name="Ishida K."/>
            <person name="Porter J.L."/>
            <person name="Howden B."/>
            <person name="Hertweck C."/>
            <person name="Stinear T.P."/>
            <person name="Pidot S.J."/>
        </authorList>
    </citation>
    <scope>NUCLEOTIDE SEQUENCE [LARGE SCALE GENOMIC DNA]</scope>
    <source>
        <strain evidence="1 2">AUSMDU00012717</strain>
    </source>
</reference>
<evidence type="ECO:0000313" key="2">
    <source>
        <dbReference type="Proteomes" id="UP000503540"/>
    </source>
</evidence>
<gene>
    <name evidence="1" type="ORF">F5544_29820</name>
</gene>
<dbReference type="EMBL" id="CP046172">
    <property type="protein sequence ID" value="QIS13809.1"/>
    <property type="molecule type" value="Genomic_DNA"/>
</dbReference>
<name>A0A6G9YKM0_9NOCA</name>
<evidence type="ECO:0000313" key="1">
    <source>
        <dbReference type="EMBL" id="QIS13809.1"/>
    </source>
</evidence>
<dbReference type="RefSeq" id="WP_167476300.1">
    <property type="nucleotide sequence ID" value="NZ_CP046172.1"/>
</dbReference>
<organism evidence="1 2">
    <name type="scientific">Nocardia arthritidis</name>
    <dbReference type="NCBI Taxonomy" id="228602"/>
    <lineage>
        <taxon>Bacteria</taxon>
        <taxon>Bacillati</taxon>
        <taxon>Actinomycetota</taxon>
        <taxon>Actinomycetes</taxon>
        <taxon>Mycobacteriales</taxon>
        <taxon>Nocardiaceae</taxon>
        <taxon>Nocardia</taxon>
    </lineage>
</organism>
<sequence length="92" mass="10130">MCAPDAGGGRVDRYEVRKFHSCEFCGTEEVVLGGPFRTRAAAEAAAEADAHRTLTWTWFRAAGEWPLWSDPEDGTWTYHIYGPAVPNGEAAQ</sequence>
<accession>A0A6G9YKM0</accession>
<dbReference type="Proteomes" id="UP000503540">
    <property type="component" value="Chromosome"/>
</dbReference>
<dbReference type="AlphaFoldDB" id="A0A6G9YKM0"/>
<proteinExistence type="predicted"/>
<protein>
    <submittedName>
        <fullName evidence="1">Uncharacterized protein</fullName>
    </submittedName>
</protein>
<keyword evidence="2" id="KW-1185">Reference proteome</keyword>
<dbReference type="KEGG" id="nah:F5544_29820"/>